<dbReference type="Pfam" id="PF25183">
    <property type="entry name" value="OMP_b-brl_4"/>
    <property type="match status" value="1"/>
</dbReference>
<dbReference type="STRING" id="234267.Acid_7647"/>
<dbReference type="PANTHER" id="PTHR30069">
    <property type="entry name" value="TONB-DEPENDENT OUTER MEMBRANE RECEPTOR"/>
    <property type="match status" value="1"/>
</dbReference>
<feature type="signal peptide" evidence="7">
    <location>
        <begin position="1"/>
        <end position="19"/>
    </location>
</feature>
<evidence type="ECO:0000256" key="4">
    <source>
        <dbReference type="ARBA" id="ARBA00022692"/>
    </source>
</evidence>
<dbReference type="EMBL" id="CP000473">
    <property type="protein sequence ID" value="ABJ88548.1"/>
    <property type="molecule type" value="Genomic_DNA"/>
</dbReference>
<protein>
    <submittedName>
        <fullName evidence="10">TonB-dependent receptor, plug</fullName>
    </submittedName>
</protein>
<keyword evidence="2" id="KW-0813">Transport</keyword>
<sequence precursor="true">MRTLSVILFTIALSLPAFAQFDSGQISGFVRDASGAVVPNAAVVARNEGTGEERHTTSNGDGYYVFPQLFVGRYSILAEAQGFKKALNTGIVLNAEAKVSVAINLTIGAVTDQVEVQGAAVQVKTDSADVGTTIDTKQIQNLTLNGRNPVYLAALTPGVVGGQGIGTFDPDSVSNGSFNINGGRPDEYVVMIDGAVATRTRSSGSMLGAMDVDAVQEVQVLTADYSAEYGRASAGQIRFVTKSGTRSFHGDLVENFRNSALDANTWTRNHSPLSQISSGAAPYRFNQYGFDVGGPVFVPKRFNSDRNKLFFFVAEEWIKRRYDSTNTGTVPSPAMRNGDFSELLNAANPFFKKVRTITDPLNGAPFPGNIIPSGRISQNGQALLNILPPPVPGFLQGSADWIGTKSTHSDLRKDNFKVDYLITQNEHLSVRGTHTPWHFNAPFEDTFGRMEEVWSRPNRVGAVSLTSTLSPSLVNEFNFSANSDGKGDIQFGGYCTTCLRSGYGLNYPLLFPGTKIAPDKVPSIRIQGMTTLDAGPYPGSWSGYVYGWTNTTTKVVGNHTIKWGAYFEHSGQNDFIQGTTAGPGQTVNQNGDFSFNDTGNPNTTGLAVANAILGNFDTYAEFGGKAYTPYVANSLDLFAQDSWKLSHKLTLSYGLRWSLWPAWHSKWGNISEFLPQYYNPAAAPVIDPKGGFIVSGNPYDGIVLPGTGVPGAEGGRVPALHSGLYSGLYHGLPDGLSPTQWKVFQPRFGLAYAFTPTTAFRAGFGSFANRTAINRDTALGGNPPFQLQETVVNGLVDFPAGATQRAFPFTQTIQDPVFKIPMAWEWNTTFQREIGWGTTVEVGYVGRRGLHNQRKRNLNQLAPGTVQANPTINANALRTYLGYGVLDISENSGRSQYNGLQVSVQRRFAAGLQFGISYTLSRSRDNASSLTDVLPNAFSDAGYYGPSDFDRTHVLVANYIYELPIFKAGHGVLHQALGGWEISGVNQFQSGVPLSVRTSADIAGVGPGSGNQFWNLSGDPSTPVTAFTSSANWFNPAAFTIPTAGTYGTQPRNTLRGPGFWAWDMSLRKNIRTFEKQTLQFRFELFDVLNHPNWSNPVTDPTNGSFGKVTGKSNDDRQVQLALKYIF</sequence>
<feature type="chain" id="PRO_5004163118" evidence="7">
    <location>
        <begin position="20"/>
        <end position="1127"/>
    </location>
</feature>
<dbReference type="GO" id="GO:0015344">
    <property type="term" value="F:siderophore uptake transmembrane transporter activity"/>
    <property type="evidence" value="ECO:0007669"/>
    <property type="project" value="TreeGrafter"/>
</dbReference>
<dbReference type="HOGENOM" id="CLU_006298_0_0_0"/>
<comment type="subcellular location">
    <subcellularLocation>
        <location evidence="1">Cell outer membrane</location>
        <topology evidence="1">Multi-pass membrane protein</topology>
    </subcellularLocation>
</comment>
<accession>Q01P72</accession>
<dbReference type="InterPro" id="IPR012910">
    <property type="entry name" value="Plug_dom"/>
</dbReference>
<dbReference type="SUPFAM" id="SSF56935">
    <property type="entry name" value="Porins"/>
    <property type="match status" value="1"/>
</dbReference>
<dbReference type="InterPro" id="IPR039426">
    <property type="entry name" value="TonB-dep_rcpt-like"/>
</dbReference>
<evidence type="ECO:0000259" key="9">
    <source>
        <dbReference type="Pfam" id="PF25183"/>
    </source>
</evidence>
<dbReference type="InterPro" id="IPR008969">
    <property type="entry name" value="CarboxyPept-like_regulatory"/>
</dbReference>
<dbReference type="GO" id="GO:0044718">
    <property type="term" value="P:siderophore transmembrane transport"/>
    <property type="evidence" value="ECO:0007669"/>
    <property type="project" value="TreeGrafter"/>
</dbReference>
<evidence type="ECO:0000256" key="7">
    <source>
        <dbReference type="SAM" id="SignalP"/>
    </source>
</evidence>
<dbReference type="GO" id="GO:0009279">
    <property type="term" value="C:cell outer membrane"/>
    <property type="evidence" value="ECO:0007669"/>
    <property type="project" value="UniProtKB-SubCell"/>
</dbReference>
<keyword evidence="6" id="KW-0998">Cell outer membrane</keyword>
<keyword evidence="4" id="KW-0812">Transmembrane</keyword>
<evidence type="ECO:0000256" key="1">
    <source>
        <dbReference type="ARBA" id="ARBA00004571"/>
    </source>
</evidence>
<dbReference type="Gene3D" id="2.60.40.1120">
    <property type="entry name" value="Carboxypeptidase-like, regulatory domain"/>
    <property type="match status" value="1"/>
</dbReference>
<feature type="domain" description="TonB-dependent receptor plug" evidence="8">
    <location>
        <begin position="132"/>
        <end position="235"/>
    </location>
</feature>
<dbReference type="KEGG" id="sus:Acid_7647"/>
<keyword evidence="7" id="KW-0732">Signal</keyword>
<evidence type="ECO:0000313" key="10">
    <source>
        <dbReference type="EMBL" id="ABJ88548.1"/>
    </source>
</evidence>
<keyword evidence="10" id="KW-0675">Receptor</keyword>
<dbReference type="InterPro" id="IPR057601">
    <property type="entry name" value="Oar-like_b-barrel"/>
</dbReference>
<evidence type="ECO:0000256" key="2">
    <source>
        <dbReference type="ARBA" id="ARBA00022448"/>
    </source>
</evidence>
<dbReference type="PANTHER" id="PTHR30069:SF46">
    <property type="entry name" value="OAR PROTEIN"/>
    <property type="match status" value="1"/>
</dbReference>
<keyword evidence="3" id="KW-1134">Transmembrane beta strand</keyword>
<evidence type="ECO:0000256" key="6">
    <source>
        <dbReference type="ARBA" id="ARBA00023237"/>
    </source>
</evidence>
<gene>
    <name evidence="10" type="ordered locus">Acid_7647</name>
</gene>
<dbReference type="Pfam" id="PF13620">
    <property type="entry name" value="CarboxypepD_reg"/>
    <property type="match status" value="1"/>
</dbReference>
<evidence type="ECO:0000256" key="5">
    <source>
        <dbReference type="ARBA" id="ARBA00023136"/>
    </source>
</evidence>
<feature type="domain" description="TonB-dependent transporter Oar-like beta-barrel" evidence="9">
    <location>
        <begin position="240"/>
        <end position="1120"/>
    </location>
</feature>
<name>Q01P72_SOLUE</name>
<proteinExistence type="predicted"/>
<reference evidence="10" key="1">
    <citation type="submission" date="2006-10" db="EMBL/GenBank/DDBJ databases">
        <title>Complete sequence of Solibacter usitatus Ellin6076.</title>
        <authorList>
            <consortium name="US DOE Joint Genome Institute"/>
            <person name="Copeland A."/>
            <person name="Lucas S."/>
            <person name="Lapidus A."/>
            <person name="Barry K."/>
            <person name="Detter J.C."/>
            <person name="Glavina del Rio T."/>
            <person name="Hammon N."/>
            <person name="Israni S."/>
            <person name="Dalin E."/>
            <person name="Tice H."/>
            <person name="Pitluck S."/>
            <person name="Thompson L.S."/>
            <person name="Brettin T."/>
            <person name="Bruce D."/>
            <person name="Han C."/>
            <person name="Tapia R."/>
            <person name="Gilna P."/>
            <person name="Schmutz J."/>
            <person name="Larimer F."/>
            <person name="Land M."/>
            <person name="Hauser L."/>
            <person name="Kyrpides N."/>
            <person name="Mikhailova N."/>
            <person name="Janssen P.H."/>
            <person name="Kuske C.R."/>
            <person name="Richardson P."/>
        </authorList>
    </citation>
    <scope>NUCLEOTIDE SEQUENCE</scope>
    <source>
        <strain evidence="10">Ellin6076</strain>
    </source>
</reference>
<dbReference type="eggNOG" id="COG1629">
    <property type="taxonomic scope" value="Bacteria"/>
</dbReference>
<dbReference type="SUPFAM" id="SSF49464">
    <property type="entry name" value="Carboxypeptidase regulatory domain-like"/>
    <property type="match status" value="1"/>
</dbReference>
<organism evidence="10">
    <name type="scientific">Solibacter usitatus (strain Ellin6076)</name>
    <dbReference type="NCBI Taxonomy" id="234267"/>
    <lineage>
        <taxon>Bacteria</taxon>
        <taxon>Pseudomonadati</taxon>
        <taxon>Acidobacteriota</taxon>
        <taxon>Terriglobia</taxon>
        <taxon>Bryobacterales</taxon>
        <taxon>Solibacteraceae</taxon>
        <taxon>Candidatus Solibacter</taxon>
    </lineage>
</organism>
<evidence type="ECO:0000259" key="8">
    <source>
        <dbReference type="Pfam" id="PF07715"/>
    </source>
</evidence>
<evidence type="ECO:0000256" key="3">
    <source>
        <dbReference type="ARBA" id="ARBA00022452"/>
    </source>
</evidence>
<dbReference type="Pfam" id="PF07715">
    <property type="entry name" value="Plug"/>
    <property type="match status" value="1"/>
</dbReference>
<dbReference type="Gene3D" id="2.40.170.20">
    <property type="entry name" value="TonB-dependent receptor, beta-barrel domain"/>
    <property type="match status" value="1"/>
</dbReference>
<dbReference type="InterPro" id="IPR037066">
    <property type="entry name" value="Plug_dom_sf"/>
</dbReference>
<dbReference type="InParanoid" id="Q01P72"/>
<dbReference type="InterPro" id="IPR036942">
    <property type="entry name" value="Beta-barrel_TonB_sf"/>
</dbReference>
<dbReference type="AlphaFoldDB" id="Q01P72"/>
<dbReference type="Gene3D" id="2.170.130.10">
    <property type="entry name" value="TonB-dependent receptor, plug domain"/>
    <property type="match status" value="1"/>
</dbReference>
<keyword evidence="5" id="KW-0472">Membrane</keyword>